<proteinExistence type="inferred from homology"/>
<keyword evidence="8" id="KW-0282">Flagellum</keyword>
<evidence type="ECO:0000256" key="2">
    <source>
        <dbReference type="ARBA" id="ARBA00009677"/>
    </source>
</evidence>
<comment type="subunit">
    <text evidence="6">The basal body constitutes a major portion of the flagellar organelle and consists of a number of rings mounted on a central rod.</text>
</comment>
<evidence type="ECO:0000259" key="7">
    <source>
        <dbReference type="Pfam" id="PF00460"/>
    </source>
</evidence>
<dbReference type="Proteomes" id="UP000784128">
    <property type="component" value="Unassembled WGS sequence"/>
</dbReference>
<name>A0ABS5U8F9_9BACT</name>
<evidence type="ECO:0000313" key="9">
    <source>
        <dbReference type="Proteomes" id="UP000784128"/>
    </source>
</evidence>
<sequence length="140" mass="15050">MPVEGLFSTTVAVLGKSIDLRARNQALIASNVANAETPNYTPKALSFEHELQGALKGDGKNVQAPVNARHFPLKGASSRIQSVAGKVIETPAKTPGKDGNSVEIEAEMSRMTENQIMYNASVQILAKKFEGLRMALREGK</sequence>
<evidence type="ECO:0000256" key="6">
    <source>
        <dbReference type="PIRNR" id="PIRNR002889"/>
    </source>
</evidence>
<protein>
    <recommendedName>
        <fullName evidence="3 6">Flagellar basal body rod protein FlgB</fullName>
    </recommendedName>
</protein>
<comment type="subcellular location">
    <subcellularLocation>
        <location evidence="1 6">Bacterial flagellum basal body</location>
    </subcellularLocation>
</comment>
<dbReference type="InterPro" id="IPR006300">
    <property type="entry name" value="FlgB"/>
</dbReference>
<organism evidence="8 9">
    <name type="scientific">Pelotalea chapellei</name>
    <dbReference type="NCBI Taxonomy" id="44671"/>
    <lineage>
        <taxon>Bacteria</taxon>
        <taxon>Pseudomonadati</taxon>
        <taxon>Thermodesulfobacteriota</taxon>
        <taxon>Desulfuromonadia</taxon>
        <taxon>Geobacterales</taxon>
        <taxon>Geobacteraceae</taxon>
        <taxon>Pelotalea</taxon>
    </lineage>
</organism>
<accession>A0ABS5U8F9</accession>
<evidence type="ECO:0000256" key="3">
    <source>
        <dbReference type="ARBA" id="ARBA00014376"/>
    </source>
</evidence>
<dbReference type="Pfam" id="PF00460">
    <property type="entry name" value="Flg_bb_rod"/>
    <property type="match status" value="1"/>
</dbReference>
<comment type="function">
    <text evidence="5 6">Structural component of flagellum, the bacterial motility apparatus. Part of the rod structure of flagellar basal body.</text>
</comment>
<gene>
    <name evidence="8" type="primary">flgB</name>
    <name evidence="8" type="ORF">KJB30_09180</name>
</gene>
<dbReference type="NCBIfam" id="TIGR01396">
    <property type="entry name" value="FlgB"/>
    <property type="match status" value="1"/>
</dbReference>
<dbReference type="RefSeq" id="WP_214298316.1">
    <property type="nucleotide sequence ID" value="NZ_JAHDYS010000007.1"/>
</dbReference>
<keyword evidence="8" id="KW-0969">Cilium</keyword>
<keyword evidence="8" id="KW-0966">Cell projection</keyword>
<evidence type="ECO:0000256" key="1">
    <source>
        <dbReference type="ARBA" id="ARBA00004117"/>
    </source>
</evidence>
<comment type="caution">
    <text evidence="8">The sequence shown here is derived from an EMBL/GenBank/DDBJ whole genome shotgun (WGS) entry which is preliminary data.</text>
</comment>
<evidence type="ECO:0000313" key="8">
    <source>
        <dbReference type="EMBL" id="MBT1071955.1"/>
    </source>
</evidence>
<reference evidence="8 9" key="1">
    <citation type="submission" date="2021-05" db="EMBL/GenBank/DDBJ databases">
        <title>The draft genome of Geobacter chapellei DSM 13688.</title>
        <authorList>
            <person name="Xu Z."/>
            <person name="Masuda Y."/>
            <person name="Itoh H."/>
            <person name="Senoo K."/>
        </authorList>
    </citation>
    <scope>NUCLEOTIDE SEQUENCE [LARGE SCALE GENOMIC DNA]</scope>
    <source>
        <strain evidence="8 9">DSM 13688</strain>
    </source>
</reference>
<dbReference type="PIRSF" id="PIRSF002889">
    <property type="entry name" value="Rod_FlgB"/>
    <property type="match status" value="1"/>
</dbReference>
<keyword evidence="9" id="KW-1185">Reference proteome</keyword>
<keyword evidence="4 6" id="KW-0975">Bacterial flagellum</keyword>
<dbReference type="InterPro" id="IPR001444">
    <property type="entry name" value="Flag_bb_rod_N"/>
</dbReference>
<comment type="similarity">
    <text evidence="2 6">Belongs to the flagella basal body rod proteins family.</text>
</comment>
<dbReference type="EMBL" id="JAHDYS010000007">
    <property type="protein sequence ID" value="MBT1071955.1"/>
    <property type="molecule type" value="Genomic_DNA"/>
</dbReference>
<evidence type="ECO:0000256" key="4">
    <source>
        <dbReference type="ARBA" id="ARBA00023143"/>
    </source>
</evidence>
<feature type="domain" description="Flagellar basal body rod protein N-terminal" evidence="7">
    <location>
        <begin position="21"/>
        <end position="41"/>
    </location>
</feature>
<evidence type="ECO:0000256" key="5">
    <source>
        <dbReference type="ARBA" id="ARBA00024934"/>
    </source>
</evidence>